<reference evidence="2 3" key="1">
    <citation type="journal article" date="2012" name="Genome Biol. Evol.">
        <title>Nucleomorph genome sequence of the cryptophyte alga Chroomonas mesostigmatica CCMP1168 reveals lineage-specific gene loss and genome complexity.</title>
        <authorList>
            <person name="Moore C.E."/>
            <person name="Curtis B."/>
            <person name="Mills T."/>
            <person name="Tanifuji G."/>
            <person name="Archibald J.M."/>
        </authorList>
    </citation>
    <scope>NUCLEOTIDE SEQUENCE [LARGE SCALE GENOMIC DNA]</scope>
    <source>
        <strain evidence="2 3">CCMP1168</strain>
    </source>
</reference>
<feature type="transmembrane region" description="Helical" evidence="1">
    <location>
        <begin position="55"/>
        <end position="80"/>
    </location>
</feature>
<proteinExistence type="predicted"/>
<name>J7G5R6_9CRYP</name>
<geneLocation type="nucleomorph" evidence="2"/>
<dbReference type="Proteomes" id="UP000243348">
    <property type="component" value="Nucleomorph 2"/>
</dbReference>
<accession>J7G5R6</accession>
<evidence type="ECO:0000256" key="1">
    <source>
        <dbReference type="SAM" id="Phobius"/>
    </source>
</evidence>
<feature type="transmembrane region" description="Helical" evidence="1">
    <location>
        <begin position="124"/>
        <end position="142"/>
    </location>
</feature>
<organism evidence="2 3">
    <name type="scientific">Chroomonas mesostigmatica CCMP1168</name>
    <dbReference type="NCBI Taxonomy" id="1195612"/>
    <lineage>
        <taxon>Eukaryota</taxon>
        <taxon>Cryptophyceae</taxon>
        <taxon>Pyrenomonadales</taxon>
        <taxon>Chroomonadaceae</taxon>
        <taxon>Chroomonas</taxon>
    </lineage>
</organism>
<protein>
    <submittedName>
        <fullName evidence="2">Uncharacterized protein</fullName>
    </submittedName>
</protein>
<keyword evidence="1" id="KW-0472">Membrane</keyword>
<keyword evidence="2" id="KW-0542">Nucleomorph</keyword>
<evidence type="ECO:0000313" key="3">
    <source>
        <dbReference type="Proteomes" id="UP000243348"/>
    </source>
</evidence>
<evidence type="ECO:0000313" key="2">
    <source>
        <dbReference type="EMBL" id="AFP65421.1"/>
    </source>
</evidence>
<sequence>MYLNKTRIFFFYFTSFGKLDQKKNFDLEKINCIRIKHEKNIQFFKNDFFKVPKKFLFFFKIFNIKIFCQIGFFIFLFYIFCNYKKFKIIFQYKKKIIFIFYLNFKIKKKNGHLQEKKITQRNTYLGYLLTFLISLIKKFFKFVSKKILLFYLADFSFLLFIIKTIFLIPKTKEKKKNSNILLKKTTFFKNKLNFQIKEFLIGQSFFFFSKSEKKK</sequence>
<dbReference type="AlphaFoldDB" id="J7G5R6"/>
<keyword evidence="1" id="KW-0812">Transmembrane</keyword>
<dbReference type="EMBL" id="CP003681">
    <property type="protein sequence ID" value="AFP65421.1"/>
    <property type="molecule type" value="Genomic_DNA"/>
</dbReference>
<keyword evidence="1" id="KW-1133">Transmembrane helix</keyword>
<gene>
    <name evidence="2" type="ORF">CMESO_248</name>
</gene>
<feature type="transmembrane region" description="Helical" evidence="1">
    <location>
        <begin position="148"/>
        <end position="168"/>
    </location>
</feature>